<dbReference type="eggNOG" id="ENOG5030N3B">
    <property type="taxonomic scope" value="Bacteria"/>
</dbReference>
<organism evidence="2 3">
    <name type="scientific">Allokutzneria albata</name>
    <name type="common">Kibdelosporangium albatum</name>
    <dbReference type="NCBI Taxonomy" id="211114"/>
    <lineage>
        <taxon>Bacteria</taxon>
        <taxon>Bacillati</taxon>
        <taxon>Actinomycetota</taxon>
        <taxon>Actinomycetes</taxon>
        <taxon>Pseudonocardiales</taxon>
        <taxon>Pseudonocardiaceae</taxon>
        <taxon>Allokutzneria</taxon>
    </lineage>
</organism>
<dbReference type="Proteomes" id="UP000183376">
    <property type="component" value="Chromosome I"/>
</dbReference>
<protein>
    <recommendedName>
        <fullName evidence="4">DUF5666 domain-containing protein</fullName>
    </recommendedName>
</protein>
<keyword evidence="3" id="KW-1185">Reference proteome</keyword>
<evidence type="ECO:0000256" key="1">
    <source>
        <dbReference type="SAM" id="SignalP"/>
    </source>
</evidence>
<evidence type="ECO:0000313" key="3">
    <source>
        <dbReference type="Proteomes" id="UP000183376"/>
    </source>
</evidence>
<sequence>MATALITMLTVAMPATAGNTASVVGRAEIDTHDPVSTFEFTVHARAGRGVVWIAHHDDEQIGWLVARVDCVRVTGGIGVVTAIVSDAQDFSGATPGDPISLTVRDDRAGDRLGFASREQVRRCHGLEPTHGITRGDLRVRH</sequence>
<reference evidence="2 3" key="1">
    <citation type="submission" date="2016-10" db="EMBL/GenBank/DDBJ databases">
        <authorList>
            <person name="de Groot N.N."/>
        </authorList>
    </citation>
    <scope>NUCLEOTIDE SEQUENCE [LARGE SCALE GENOMIC DNA]</scope>
    <source>
        <strain evidence="2 3">DSM 44149</strain>
    </source>
</reference>
<evidence type="ECO:0008006" key="4">
    <source>
        <dbReference type="Google" id="ProtNLM"/>
    </source>
</evidence>
<proteinExistence type="predicted"/>
<keyword evidence="1" id="KW-0732">Signal</keyword>
<gene>
    <name evidence="2" type="ORF">SAMN04489726_4531</name>
</gene>
<dbReference type="EMBL" id="LT629701">
    <property type="protein sequence ID" value="SDN02731.1"/>
    <property type="molecule type" value="Genomic_DNA"/>
</dbReference>
<feature type="signal peptide" evidence="1">
    <location>
        <begin position="1"/>
        <end position="17"/>
    </location>
</feature>
<dbReference type="AlphaFoldDB" id="A0A1G9Y281"/>
<name>A0A1G9Y281_ALLAB</name>
<accession>A0A1G9Y281</accession>
<evidence type="ECO:0000313" key="2">
    <source>
        <dbReference type="EMBL" id="SDN02731.1"/>
    </source>
</evidence>
<feature type="chain" id="PRO_5009246196" description="DUF5666 domain-containing protein" evidence="1">
    <location>
        <begin position="18"/>
        <end position="141"/>
    </location>
</feature>